<feature type="domain" description="EF-hand" evidence="7">
    <location>
        <begin position="1108"/>
        <end position="1143"/>
    </location>
</feature>
<dbReference type="EMBL" id="CAJJDP010000143">
    <property type="protein sequence ID" value="CAD8207945.1"/>
    <property type="molecule type" value="Genomic_DNA"/>
</dbReference>
<comment type="similarity">
    <text evidence="4">Belongs to the protein kinase superfamily. Ser/Thr protein kinase family. CDPK subfamily.</text>
</comment>
<evidence type="ECO:0000256" key="4">
    <source>
        <dbReference type="ARBA" id="ARBA00024334"/>
    </source>
</evidence>
<dbReference type="GO" id="GO:0005509">
    <property type="term" value="F:calcium ion binding"/>
    <property type="evidence" value="ECO:0007669"/>
    <property type="project" value="InterPro"/>
</dbReference>
<feature type="domain" description="EF-hand" evidence="7">
    <location>
        <begin position="883"/>
        <end position="918"/>
    </location>
</feature>
<comment type="caution">
    <text evidence="8">The sequence shown here is derived from an EMBL/GenBank/DDBJ whole genome shotgun (WGS) entry which is preliminary data.</text>
</comment>
<dbReference type="InterPro" id="IPR002048">
    <property type="entry name" value="EF_hand_dom"/>
</dbReference>
<evidence type="ECO:0000259" key="6">
    <source>
        <dbReference type="PROSITE" id="PS50011"/>
    </source>
</evidence>
<organism evidence="8 9">
    <name type="scientific">Paramecium octaurelia</name>
    <dbReference type="NCBI Taxonomy" id="43137"/>
    <lineage>
        <taxon>Eukaryota</taxon>
        <taxon>Sar</taxon>
        <taxon>Alveolata</taxon>
        <taxon>Ciliophora</taxon>
        <taxon>Intramacronucleata</taxon>
        <taxon>Oligohymenophorea</taxon>
        <taxon>Peniculida</taxon>
        <taxon>Parameciidae</taxon>
        <taxon>Paramecium</taxon>
    </lineage>
</organism>
<dbReference type="OrthoDB" id="296982at2759"/>
<accession>A0A8S1Y2Y2</accession>
<dbReference type="GO" id="GO:0004672">
    <property type="term" value="F:protein kinase activity"/>
    <property type="evidence" value="ECO:0007669"/>
    <property type="project" value="InterPro"/>
</dbReference>
<evidence type="ECO:0000259" key="7">
    <source>
        <dbReference type="PROSITE" id="PS50222"/>
    </source>
</evidence>
<keyword evidence="3" id="KW-0106">Calcium</keyword>
<reference evidence="8" key="1">
    <citation type="submission" date="2021-01" db="EMBL/GenBank/DDBJ databases">
        <authorList>
            <consortium name="Genoscope - CEA"/>
            <person name="William W."/>
        </authorList>
    </citation>
    <scope>NUCLEOTIDE SEQUENCE</scope>
</reference>
<feature type="domain" description="EF-hand" evidence="7">
    <location>
        <begin position="2129"/>
        <end position="2164"/>
    </location>
</feature>
<feature type="domain" description="EF-hand" evidence="7">
    <location>
        <begin position="2243"/>
        <end position="2278"/>
    </location>
</feature>
<dbReference type="PROSITE" id="PS50011">
    <property type="entry name" value="PROTEIN_KINASE_DOM"/>
    <property type="match status" value="1"/>
</dbReference>
<dbReference type="SMART" id="SM00220">
    <property type="entry name" value="S_TKc"/>
    <property type="match status" value="1"/>
</dbReference>
<gene>
    <name evidence="8" type="ORF">POCTA_138.1.T1420122</name>
</gene>
<dbReference type="InterPro" id="IPR000719">
    <property type="entry name" value="Prot_kinase_dom"/>
</dbReference>
<dbReference type="PANTHER" id="PTHR34524">
    <property type="entry name" value="CALCYPHOSIN"/>
    <property type="match status" value="1"/>
</dbReference>
<feature type="domain" description="EF-hand" evidence="7">
    <location>
        <begin position="2165"/>
        <end position="2200"/>
    </location>
</feature>
<feature type="domain" description="Protein kinase" evidence="6">
    <location>
        <begin position="1"/>
        <end position="278"/>
    </location>
</feature>
<feature type="region of interest" description="Disordered" evidence="5">
    <location>
        <begin position="1700"/>
        <end position="1721"/>
    </location>
</feature>
<evidence type="ECO:0000313" key="9">
    <source>
        <dbReference type="Proteomes" id="UP000683925"/>
    </source>
</evidence>
<evidence type="ECO:0000256" key="5">
    <source>
        <dbReference type="SAM" id="MobiDB-lite"/>
    </source>
</evidence>
<sequence length="2734" mass="320701">MSQLKKLQQGEFQIIYPINGKTGLYKKGLEQWVCKQVVPQKKTQKELIDEIDQMKIRLSKPGIYIPEGYWEDKQGVSFVYKKFKHSMGDLIKLHRRQGKFIPMNVMQKYVDEFTNWLDKIHKSKKTETQRFYHCRIKPSNLFEDEDGGCVITDFNQFSNENNENYLPPESIATLKKNQSQRFSQGTGQADQFGGDPQKIDVWQLGMVYLQMASLREMDELLVFRDFQVHESQKGIEIREIVRKAYGNHFINLIEKMLEKNPNNRPPLSEVEDLVQDFFSQNAIIADETIIAPQPELLLEELKEKAKQLKSQTATQYLSKYQLQPVSRRIKPEFFWEALQDLKIEVSAKEKSAFLAKFDHSKKDEIDLSQWVQSQKEIIKLGELNDYQEKELSEMMKELHKYLEEQQINLLEKFKENDTEQVGYLQFEKFDQILKDNQINLAAEDIPIIQQKYDPKKKNIIYYEQFCEDTKSMNQQQLGFNDLKIKMYRGIREIHNIFIQFFRHYDTKSRGELSHEEIHRFLNDLKIHPSPDIEKQLIQHLDPTNKKTISFENVRVFFEEQINEDVRSILQEIVNGLASISMTLPQLIRSNTKSASIITKNQLFNGFKQANDGLKNSDFTFLMSIFGVKDEIEYPQFINAMVQKGKDLKIQNWKQLQEIEVKEQKQEKKNAFDDPEESMHKSIKFNAKQFDPQKQLLQFIYKQLQEREQTPRQYFKSTFQRMSITQYKEKIRQLEIYKGDYEIEQEELLNNLLVPHDKSLVDVDLLIEAILYYKDKKIEQYRYSQHKAIMFLEQLNKQMKKKRITFADIEDLDTLGDGYIRKKQFQDFVNKQMQLDTGDNQFQDFLTSIQQDQQNISLHKLKQGLKLDEASNKLLSDINTELAYEQSKPEQVFKKYDANRNTKLELREFAEFLVQLVGDVDQKIVETLFSKLDANGDNTINLYEFKQKISHQENDISEQQQTKYKYKQTAQTFAKQLTPSIMKAVFRLKDALRENNETLEIFDKKGRGQILLNAFQDIIVSLGFEFQEFKQLAQYLLSPEDKKFLQYDKLAVLMNDCEEAEQLLINLNQTIQSGKVATASLFYNYDQNGNDVLDKQEFYKLIRDIDPMSRNKPVDNLFLLLDSNQDGSISISEFKSKVCTKDKPRVMTTINKQQLSIFDDVMKFAKDSPALLGEFEIRDENYTNKLDLDTFIMVLKKNNGPNIQLLEMKALADQLGALQGNNVNYKIFCLKAKQYQVETPSTKIEAIATKLRDQLKNKNTNVIEISQEFDINHKGKVKVKALKMGMTDKSIVLNDNEWELLLTIIEQDAQDYLDYYAFNDFINLGLAKYKESRKVLVLNTNQEIDRIVKSFTQYLEKEVCTLLAMYRQTDKDKNNFISFEEFTALLLKTIGYSTTVDNQKQLFDIFDMDKDGKINFTEFEYQIYKRNEITAKQIQEMKLVMLNGRNPQMEQQLSDLFLIISQGSQFIEFKQFANYINYYQKYSMFELDQFFRYFDQEYSEKLDQFRFILGFKQQQRQQSIQSQSQPQAQIPQQQPYQQSVQPQPSQFQQPPQFQQPQYLQQQQQNGQQMQYGQQQQYPGQQQQQQQYPGQQQQFPGQQQQYPGQQPQFPGQQPQYNAQQSQYNGQQIPQYNNQLPQQQQYQQYNPQYNQQDASFNASIPNSSIAYPPQNTMYNKQFPQEFEKKQEWVQNAKFDQSWVSQGQDQYSQKYDPNQARAAKPQPQQSQIPIEFDLTFYDQEIQKKCIQKNIDLFDLLCQYDETSLPELKISKPDQLELAFQFLEILAPTPHVQQYYYYYSQGQNQMGIVLPYLKMNNPGKLLAKALNFTMIKHKQYTKQQLWGLIGENQPTWQMKQLDKINSNLKIGLNERELSEAFQYWDTEQKGLITFKIYEEILNLNQIVIPQKQETQSKDPALQSILDSFLLHLSEAVLAKNCFNLFEQLDKRGYNQIPFNDFLSVSKKLIGSISADEIKSIKQLLQQNGFINLSDLAKLLNVDRTKINQYSQEDEKQQFGLAQKDQRKSILNAQNKEKFTKMLPIINEFLKKRSKTYDDFALYFFPPNSNSTIDRVQFTKKALDAQFGLSATQCEELYDYLDANSSGHISINEFRLVFQSKQTEQQIKKQADNIVQSQDIEQEILDLFNQIDENKNQQLDQRELLKALQSVGLNPGTEELSQYFAQFDRDRSGTISYQEFSHIVKDILKKELLQADDLLEDLRREFRQVCNPTTRMLSKEQVSQVFQNMGVLIKNEELTDLFVEIDEDKSGSIDIDEFIYFIQKNQSGMSAKASAAVMNIKGSRRISLHDLKEIFLQLPQNFIMSFVRGQNKKLQNLPSLQLKPVLDNCGFFYQGLNYVEASNFNIKQSILDKVNIKNNFLAEIRLIEATGIPIPDEKDVPRNSFLRREIGIILIDKAINKYEGNAVYIPAAWNPEYEDRWVFEQPAMEQAILMRWGNFDEKLDNLKEMVFEFITYSVNKGRLIQISCAYGSIPVYQLKPGKQILELKGGAPLKDITIDKKDIRTNRNGWRSVVKALSSNIKSQLILEVTKLPPQMVQKMSALPNKCMLNKWALGMQSAFREYFAYRTQMKGEIELNLASDIRIRAWLHCFDCPDTTRPIAQFWNEFIEPKVGNDYQFLLKSISKIADSLYLMFKNTEFKFSIGDPTARIDHDSVLFKRRQQLVAEAIGDMKVNLGIVIQQQKKAQIITSLEPLNVEEMMDLDNESDIQALEKFFSKKRTKKQQ</sequence>
<evidence type="ECO:0000256" key="3">
    <source>
        <dbReference type="ARBA" id="ARBA00022837"/>
    </source>
</evidence>
<dbReference type="CDD" id="cd00051">
    <property type="entry name" value="EFh"/>
    <property type="match status" value="3"/>
</dbReference>
<dbReference type="InterPro" id="IPR018247">
    <property type="entry name" value="EF_Hand_1_Ca_BS"/>
</dbReference>
<name>A0A8S1Y2Y2_PAROT</name>
<dbReference type="Proteomes" id="UP000683925">
    <property type="component" value="Unassembled WGS sequence"/>
</dbReference>
<feature type="domain" description="EF-hand" evidence="7">
    <location>
        <begin position="1393"/>
        <end position="1428"/>
    </location>
</feature>
<keyword evidence="1" id="KW-0479">Metal-binding</keyword>
<feature type="domain" description="EF-hand" evidence="7">
    <location>
        <begin position="919"/>
        <end position="954"/>
    </location>
</feature>
<dbReference type="PROSITE" id="PS50222">
    <property type="entry name" value="EF_HAND_2"/>
    <property type="match status" value="10"/>
</dbReference>
<feature type="region of interest" description="Disordered" evidence="5">
    <location>
        <begin position="1519"/>
        <end position="1621"/>
    </location>
</feature>
<proteinExistence type="inferred from homology"/>
<dbReference type="OMA" id="DEIEYPQ"/>
<evidence type="ECO:0008006" key="10">
    <source>
        <dbReference type="Google" id="ProtNLM"/>
    </source>
</evidence>
<dbReference type="SMART" id="SM00054">
    <property type="entry name" value="EFh"/>
    <property type="match status" value="16"/>
</dbReference>
<dbReference type="Pfam" id="PF13833">
    <property type="entry name" value="EF-hand_8"/>
    <property type="match status" value="1"/>
</dbReference>
<dbReference type="Pfam" id="PF13202">
    <property type="entry name" value="EF-hand_5"/>
    <property type="match status" value="1"/>
</dbReference>
<keyword evidence="2" id="KW-0677">Repeat</keyword>
<dbReference type="Pfam" id="PF13499">
    <property type="entry name" value="EF-hand_7"/>
    <property type="match status" value="3"/>
</dbReference>
<evidence type="ECO:0000256" key="2">
    <source>
        <dbReference type="ARBA" id="ARBA00022737"/>
    </source>
</evidence>
<dbReference type="InterPro" id="IPR051581">
    <property type="entry name" value="Ca-bind"/>
</dbReference>
<dbReference type="PROSITE" id="PS00018">
    <property type="entry name" value="EF_HAND_1"/>
    <property type="match status" value="9"/>
</dbReference>
<keyword evidence="9" id="KW-1185">Reference proteome</keyword>
<protein>
    <recommendedName>
        <fullName evidence="10">Protein kinase-like domain</fullName>
    </recommendedName>
</protein>
<evidence type="ECO:0000313" key="8">
    <source>
        <dbReference type="EMBL" id="CAD8207945.1"/>
    </source>
</evidence>
<feature type="domain" description="EF-hand" evidence="7">
    <location>
        <begin position="1361"/>
        <end position="1391"/>
    </location>
</feature>
<dbReference type="PANTHER" id="PTHR34524:SF6">
    <property type="entry name" value="CALCYPHOSINE LIKE"/>
    <property type="match status" value="1"/>
</dbReference>
<dbReference type="GO" id="GO:0005524">
    <property type="term" value="F:ATP binding"/>
    <property type="evidence" value="ECO:0007669"/>
    <property type="project" value="InterPro"/>
</dbReference>
<feature type="domain" description="EF-hand" evidence="7">
    <location>
        <begin position="492"/>
        <end position="527"/>
    </location>
</feature>
<feature type="domain" description="EF-hand" evidence="7">
    <location>
        <begin position="2079"/>
        <end position="2114"/>
    </location>
</feature>
<evidence type="ECO:0000256" key="1">
    <source>
        <dbReference type="ARBA" id="ARBA00022723"/>
    </source>
</evidence>